<protein>
    <submittedName>
        <fullName evidence="1">Uncharacterized protein</fullName>
    </submittedName>
</protein>
<comment type="caution">
    <text evidence="1">The sequence shown here is derived from an EMBL/GenBank/DDBJ whole genome shotgun (WGS) entry which is preliminary data.</text>
</comment>
<sequence length="349" mass="39063">MHASFPSPLDTFCHIDHCLSVGVWYMAKEYIYQPLQAQQSTFERDIIRVKELLRRSRSDDVDDTTDFQEVLSGVVETWSFRKGCKEVLLVASSGSPLEVVFSLPTTCLMNVFTHRAAYCLFPQMTLVDNVALINSVDVTTTDLQRSHITYFSRHGFTFLDLPSIATTISPVSALSFLCARPPKTRLYGGSYTYKSKFEYAIAPQLWDSTIAKLDTLARLEEQSVLLPDTSILCSQVLSRAEVFEQTKNNPMWGAYHTVLTALFEAGGDIGSDTAHELYTLFFSIIERYPGSSLTINKGSPCPSTTSVPKVSLTLSIPGNVFQPAQMTSFKKWLDMFKPCGIYFAINVLQ</sequence>
<dbReference type="EMBL" id="JANVFS010000003">
    <property type="protein sequence ID" value="KAJ4493493.1"/>
    <property type="molecule type" value="Genomic_DNA"/>
</dbReference>
<dbReference type="AlphaFoldDB" id="A0A9W9AYC3"/>
<reference evidence="1" key="2">
    <citation type="journal article" date="2023" name="Proc. Natl. Acad. Sci. U.S.A.">
        <title>A global phylogenomic analysis of the shiitake genus Lentinula.</title>
        <authorList>
            <person name="Sierra-Patev S."/>
            <person name="Min B."/>
            <person name="Naranjo-Ortiz M."/>
            <person name="Looney B."/>
            <person name="Konkel Z."/>
            <person name="Slot J.C."/>
            <person name="Sakamoto Y."/>
            <person name="Steenwyk J.L."/>
            <person name="Rokas A."/>
            <person name="Carro J."/>
            <person name="Camarero S."/>
            <person name="Ferreira P."/>
            <person name="Molpeceres G."/>
            <person name="Ruiz-Duenas F.J."/>
            <person name="Serrano A."/>
            <person name="Henrissat B."/>
            <person name="Drula E."/>
            <person name="Hughes K.W."/>
            <person name="Mata J.L."/>
            <person name="Ishikawa N.K."/>
            <person name="Vargas-Isla R."/>
            <person name="Ushijima S."/>
            <person name="Smith C.A."/>
            <person name="Donoghue J."/>
            <person name="Ahrendt S."/>
            <person name="Andreopoulos W."/>
            <person name="He G."/>
            <person name="LaButti K."/>
            <person name="Lipzen A."/>
            <person name="Ng V."/>
            <person name="Riley R."/>
            <person name="Sandor L."/>
            <person name="Barry K."/>
            <person name="Martinez A.T."/>
            <person name="Xiao Y."/>
            <person name="Gibbons J.G."/>
            <person name="Terashima K."/>
            <person name="Grigoriev I.V."/>
            <person name="Hibbett D."/>
        </authorList>
    </citation>
    <scope>NUCLEOTIDE SEQUENCE</scope>
    <source>
        <strain evidence="1">Sp2 HRB7682 ss15</strain>
    </source>
</reference>
<gene>
    <name evidence="1" type="ORF">C8J55DRAFT_554930</name>
</gene>
<organism evidence="1 2">
    <name type="scientific">Lentinula lateritia</name>
    <dbReference type="NCBI Taxonomy" id="40482"/>
    <lineage>
        <taxon>Eukaryota</taxon>
        <taxon>Fungi</taxon>
        <taxon>Dikarya</taxon>
        <taxon>Basidiomycota</taxon>
        <taxon>Agaricomycotina</taxon>
        <taxon>Agaricomycetes</taxon>
        <taxon>Agaricomycetidae</taxon>
        <taxon>Agaricales</taxon>
        <taxon>Marasmiineae</taxon>
        <taxon>Omphalotaceae</taxon>
        <taxon>Lentinula</taxon>
    </lineage>
</organism>
<evidence type="ECO:0000313" key="2">
    <source>
        <dbReference type="Proteomes" id="UP001150238"/>
    </source>
</evidence>
<evidence type="ECO:0000313" key="1">
    <source>
        <dbReference type="EMBL" id="KAJ4493493.1"/>
    </source>
</evidence>
<accession>A0A9W9AYC3</accession>
<name>A0A9W9AYC3_9AGAR</name>
<dbReference type="Proteomes" id="UP001150238">
    <property type="component" value="Unassembled WGS sequence"/>
</dbReference>
<reference evidence="1" key="1">
    <citation type="submission" date="2022-08" db="EMBL/GenBank/DDBJ databases">
        <authorList>
            <consortium name="DOE Joint Genome Institute"/>
            <person name="Min B."/>
            <person name="Riley R."/>
            <person name="Sierra-Patev S."/>
            <person name="Naranjo-Ortiz M."/>
            <person name="Looney B."/>
            <person name="Konkel Z."/>
            <person name="Slot J.C."/>
            <person name="Sakamoto Y."/>
            <person name="Steenwyk J.L."/>
            <person name="Rokas A."/>
            <person name="Carro J."/>
            <person name="Camarero S."/>
            <person name="Ferreira P."/>
            <person name="Molpeceres G."/>
            <person name="Ruiz-Duenas F.J."/>
            <person name="Serrano A."/>
            <person name="Henrissat B."/>
            <person name="Drula E."/>
            <person name="Hughes K.W."/>
            <person name="Mata J.L."/>
            <person name="Ishikawa N.K."/>
            <person name="Vargas-Isla R."/>
            <person name="Ushijima S."/>
            <person name="Smith C.A."/>
            <person name="Ahrendt S."/>
            <person name="Andreopoulos W."/>
            <person name="He G."/>
            <person name="Labutti K."/>
            <person name="Lipzen A."/>
            <person name="Ng V."/>
            <person name="Sandor L."/>
            <person name="Barry K."/>
            <person name="Martinez A.T."/>
            <person name="Xiao Y."/>
            <person name="Gibbons J.G."/>
            <person name="Terashima K."/>
            <person name="Hibbett D.S."/>
            <person name="Grigoriev I.V."/>
        </authorList>
    </citation>
    <scope>NUCLEOTIDE SEQUENCE</scope>
    <source>
        <strain evidence="1">Sp2 HRB7682 ss15</strain>
    </source>
</reference>
<proteinExistence type="predicted"/>